<evidence type="ECO:0000256" key="2">
    <source>
        <dbReference type="RuleBase" id="RU003616"/>
    </source>
</evidence>
<dbReference type="SUPFAM" id="SSF49764">
    <property type="entry name" value="HSP20-like chaperones"/>
    <property type="match status" value="1"/>
</dbReference>
<dbReference type="Gene3D" id="2.60.40.790">
    <property type="match status" value="1"/>
</dbReference>
<feature type="domain" description="CS" evidence="4">
    <location>
        <begin position="42"/>
        <end position="145"/>
    </location>
</feature>
<name>A0A6B0YQC0_9CHLR</name>
<evidence type="ECO:0000259" key="4">
    <source>
        <dbReference type="PROSITE" id="PS51203"/>
    </source>
</evidence>
<dbReference type="InterPro" id="IPR031107">
    <property type="entry name" value="Small_HSP"/>
</dbReference>
<evidence type="ECO:0000256" key="1">
    <source>
        <dbReference type="PROSITE-ProRule" id="PRU00285"/>
    </source>
</evidence>
<gene>
    <name evidence="5" type="ORF">F4Y42_06630</name>
</gene>
<sequence>MSRIVRWDPFREMISVRNQMDQLAGNLFQAPAGWQGNGDGGHIRLALDVSEDDNSYSVKASLPGIDPADLEISFSENSLTIQGETQAESVDENAKWHLRERSFGRFVRSITMPAEVNADDISADYEDGVLTLTLPKAEEVRPRIIAVRGSGEEAVAA</sequence>
<dbReference type="InterPro" id="IPR002068">
    <property type="entry name" value="A-crystallin/Hsp20_dom"/>
</dbReference>
<proteinExistence type="inferred from homology"/>
<evidence type="ECO:0000259" key="3">
    <source>
        <dbReference type="PROSITE" id="PS01031"/>
    </source>
</evidence>
<comment type="caution">
    <text evidence="5">The sequence shown here is derived from an EMBL/GenBank/DDBJ whole genome shotgun (WGS) entry which is preliminary data.</text>
</comment>
<dbReference type="Pfam" id="PF00011">
    <property type="entry name" value="HSP20"/>
    <property type="match status" value="1"/>
</dbReference>
<feature type="domain" description="SHSP" evidence="3">
    <location>
        <begin position="38"/>
        <end position="150"/>
    </location>
</feature>
<dbReference type="PANTHER" id="PTHR11527">
    <property type="entry name" value="HEAT-SHOCK PROTEIN 20 FAMILY MEMBER"/>
    <property type="match status" value="1"/>
</dbReference>
<organism evidence="5">
    <name type="scientific">Caldilineaceae bacterium SB0664_bin_27</name>
    <dbReference type="NCBI Taxonomy" id="2605260"/>
    <lineage>
        <taxon>Bacteria</taxon>
        <taxon>Bacillati</taxon>
        <taxon>Chloroflexota</taxon>
        <taxon>Caldilineae</taxon>
        <taxon>Caldilineales</taxon>
        <taxon>Caldilineaceae</taxon>
    </lineage>
</organism>
<protein>
    <submittedName>
        <fullName evidence="5">Hsp20/alpha crystallin family protein</fullName>
    </submittedName>
</protein>
<dbReference type="InterPro" id="IPR008978">
    <property type="entry name" value="HSP20-like_chaperone"/>
</dbReference>
<reference evidence="5" key="1">
    <citation type="submission" date="2019-09" db="EMBL/GenBank/DDBJ databases">
        <title>Characterisation of the sponge microbiome using genome-centric metagenomics.</title>
        <authorList>
            <person name="Engelberts J.P."/>
            <person name="Robbins S.J."/>
            <person name="De Goeij J.M."/>
            <person name="Aranda M."/>
            <person name="Bell S.C."/>
            <person name="Webster N.S."/>
        </authorList>
    </citation>
    <scope>NUCLEOTIDE SEQUENCE</scope>
    <source>
        <strain evidence="5">SB0664_bin_27</strain>
    </source>
</reference>
<accession>A0A6B0YQC0</accession>
<dbReference type="PROSITE" id="PS51203">
    <property type="entry name" value="CS"/>
    <property type="match status" value="1"/>
</dbReference>
<evidence type="ECO:0000313" key="5">
    <source>
        <dbReference type="EMBL" id="MXY93113.1"/>
    </source>
</evidence>
<dbReference type="PROSITE" id="PS01031">
    <property type="entry name" value="SHSP"/>
    <property type="match status" value="1"/>
</dbReference>
<dbReference type="CDD" id="cd06464">
    <property type="entry name" value="ACD_sHsps-like"/>
    <property type="match status" value="1"/>
</dbReference>
<dbReference type="EMBL" id="VXRG01000058">
    <property type="protein sequence ID" value="MXY93113.1"/>
    <property type="molecule type" value="Genomic_DNA"/>
</dbReference>
<dbReference type="AlphaFoldDB" id="A0A6B0YQC0"/>
<comment type="similarity">
    <text evidence="1 2">Belongs to the small heat shock protein (HSP20) family.</text>
</comment>
<dbReference type="InterPro" id="IPR007052">
    <property type="entry name" value="CS_dom"/>
</dbReference>